<dbReference type="RefSeq" id="WP_344680420.1">
    <property type="nucleotide sequence ID" value="NZ_BAAAUX010000014.1"/>
</dbReference>
<dbReference type="EMBL" id="BAAAUX010000014">
    <property type="protein sequence ID" value="GAA2794291.1"/>
    <property type="molecule type" value="Genomic_DNA"/>
</dbReference>
<proteinExistence type="predicted"/>
<sequence length="251" mass="26465">MDPDVRDRERFVEYFRKRAEGTGQRGVADARSQLWSPLALQFADMGRDLFAAGTVSEVLQLIADFAAAVVPGASSASVTTRDAVGGLSTLAHTDRLCAELDLLQHRLGEGPALRAADDGGTGLGYSADLTADQAWPRFGPQAADRGVRSALAAGVVLAAEGRKAVVTLWSSEPRGLAAADPDVALVLASYSAIAIDAAGARNDARVREPLRSSDVMIRAADTLIGNRGLPPEDAYDVLWRAARGLVEAWRG</sequence>
<dbReference type="SUPFAM" id="SSF55781">
    <property type="entry name" value="GAF domain-like"/>
    <property type="match status" value="1"/>
</dbReference>
<dbReference type="InterPro" id="IPR029016">
    <property type="entry name" value="GAF-like_dom_sf"/>
</dbReference>
<dbReference type="Proteomes" id="UP001500979">
    <property type="component" value="Unassembled WGS sequence"/>
</dbReference>
<dbReference type="Gene3D" id="3.30.450.40">
    <property type="match status" value="1"/>
</dbReference>
<comment type="caution">
    <text evidence="1">The sequence shown here is derived from an EMBL/GenBank/DDBJ whole genome shotgun (WGS) entry which is preliminary data.</text>
</comment>
<protein>
    <submittedName>
        <fullName evidence="1">Uncharacterized protein</fullName>
    </submittedName>
</protein>
<dbReference type="PIRSF" id="PIRSF036625">
    <property type="entry name" value="GAF_ANTAR"/>
    <property type="match status" value="1"/>
</dbReference>
<evidence type="ECO:0000313" key="1">
    <source>
        <dbReference type="EMBL" id="GAA2794291.1"/>
    </source>
</evidence>
<keyword evidence="2" id="KW-1185">Reference proteome</keyword>
<accession>A0ABN3VDC8</accession>
<organism evidence="1 2">
    <name type="scientific">Saccharopolyspora taberi</name>
    <dbReference type="NCBI Taxonomy" id="60895"/>
    <lineage>
        <taxon>Bacteria</taxon>
        <taxon>Bacillati</taxon>
        <taxon>Actinomycetota</taxon>
        <taxon>Actinomycetes</taxon>
        <taxon>Pseudonocardiales</taxon>
        <taxon>Pseudonocardiaceae</taxon>
        <taxon>Saccharopolyspora</taxon>
    </lineage>
</organism>
<dbReference type="InterPro" id="IPR012074">
    <property type="entry name" value="GAF_ANTAR"/>
</dbReference>
<reference evidence="1 2" key="1">
    <citation type="journal article" date="2019" name="Int. J. Syst. Evol. Microbiol.">
        <title>The Global Catalogue of Microorganisms (GCM) 10K type strain sequencing project: providing services to taxonomists for standard genome sequencing and annotation.</title>
        <authorList>
            <consortium name="The Broad Institute Genomics Platform"/>
            <consortium name="The Broad Institute Genome Sequencing Center for Infectious Disease"/>
            <person name="Wu L."/>
            <person name="Ma J."/>
        </authorList>
    </citation>
    <scope>NUCLEOTIDE SEQUENCE [LARGE SCALE GENOMIC DNA]</scope>
    <source>
        <strain evidence="1 2">JCM 9383</strain>
    </source>
</reference>
<evidence type="ECO:0000313" key="2">
    <source>
        <dbReference type="Proteomes" id="UP001500979"/>
    </source>
</evidence>
<gene>
    <name evidence="1" type="ORF">GCM10010470_31490</name>
</gene>
<name>A0ABN3VDC8_9PSEU</name>